<proteinExistence type="predicted"/>
<accession>A0A8S5M724</accession>
<sequence>MEHTIEQIQNDIMNRMQQFDFCDRVTILRELENFCGQQADEAMKMEYDMAAMEDELIDN</sequence>
<organism evidence="1">
    <name type="scientific">Myoviridae sp. ctAbS6</name>
    <dbReference type="NCBI Taxonomy" id="2826628"/>
    <lineage>
        <taxon>Viruses</taxon>
        <taxon>Duplodnaviria</taxon>
        <taxon>Heunggongvirae</taxon>
        <taxon>Uroviricota</taxon>
        <taxon>Caudoviricetes</taxon>
    </lineage>
</organism>
<evidence type="ECO:0000313" key="1">
    <source>
        <dbReference type="EMBL" id="DAD78026.1"/>
    </source>
</evidence>
<reference evidence="1" key="1">
    <citation type="journal article" date="2021" name="Proc. Natl. Acad. Sci. U.S.A.">
        <title>A Catalog of Tens of Thousands of Viruses from Human Metagenomes Reveals Hidden Associations with Chronic Diseases.</title>
        <authorList>
            <person name="Tisza M.J."/>
            <person name="Buck C.B."/>
        </authorList>
    </citation>
    <scope>NUCLEOTIDE SEQUENCE</scope>
    <source>
        <strain evidence="1">CtAbS6</strain>
    </source>
</reference>
<protein>
    <submittedName>
        <fullName evidence="1">Uncharacterized protein</fullName>
    </submittedName>
</protein>
<dbReference type="EMBL" id="BK014838">
    <property type="protein sequence ID" value="DAD78026.1"/>
    <property type="molecule type" value="Genomic_DNA"/>
</dbReference>
<name>A0A8S5M724_9CAUD</name>